<dbReference type="AlphaFoldDB" id="A0A9J7MYN1"/>
<protein>
    <submittedName>
        <fullName evidence="13">Gastrula zinc finger protein XlCGF26.1-like</fullName>
    </submittedName>
</protein>
<evidence type="ECO:0000256" key="1">
    <source>
        <dbReference type="ARBA" id="ARBA00004123"/>
    </source>
</evidence>
<feature type="domain" description="C2H2-type" evidence="11">
    <location>
        <begin position="383"/>
        <end position="411"/>
    </location>
</feature>
<organism evidence="12 13">
    <name type="scientific">Branchiostoma floridae</name>
    <name type="common">Florida lancelet</name>
    <name type="synonym">Amphioxus</name>
    <dbReference type="NCBI Taxonomy" id="7739"/>
    <lineage>
        <taxon>Eukaryota</taxon>
        <taxon>Metazoa</taxon>
        <taxon>Chordata</taxon>
        <taxon>Cephalochordata</taxon>
        <taxon>Leptocardii</taxon>
        <taxon>Amphioxiformes</taxon>
        <taxon>Branchiostomatidae</taxon>
        <taxon>Branchiostoma</taxon>
    </lineage>
</organism>
<evidence type="ECO:0000256" key="9">
    <source>
        <dbReference type="PROSITE-ProRule" id="PRU00042"/>
    </source>
</evidence>
<sequence>MDVTPMEEAMMQQFSGNIQALQKTLQNASSQNPSDTIMDKKEGSTDAVVVVPTTVKTRKCKQGNNSQKLQEATGDSNAEEVTEDDGAETIHVDVRPLMSETVEDDSDSGGNNVEDTNSTESDMDWEPENDKIDSDEESSAQDNEEVMPKSRKKSRARVSKQPLSCSQCSKHFKMRKTLETHMKKVHDRTFLCCHVCHKGYETQEILDEHLLKLHNVKKTNGRTRFVGPFTCDACQKVFERRKTFTDHKQRCGTDKVYFPCQSCSKLFQRRDSLRHHTQKYHSEVPPQHQCEVCGMQFYRKDKLNRHMVVHFPAEKQSLIKKFKCDACGNRYCSKAELEIHTRTHTGEKPYLCEHCGKCFTCQRDAKKHILRMHSNWRETAKRHFCSVCNKSFLEKSTMLKHVNAVHADHRPYPCDQCEYRGKNKRDLQRHQNRHMADKPFSCLFCDKSYNSNEALNYHKRAHHGMDKVYKCTDCATEFHVREAYNHHMKSHRRESEIDTAIDLVLEGARADIEEEEEKEEKPEEIVEDKKEN</sequence>
<keyword evidence="4 9" id="KW-0863">Zinc-finger</keyword>
<accession>A0A9J7MYN1</accession>
<dbReference type="SUPFAM" id="SSF57667">
    <property type="entry name" value="beta-beta-alpha zinc fingers"/>
    <property type="match status" value="6"/>
</dbReference>
<feature type="compositionally biased region" description="Polar residues" evidence="10">
    <location>
        <begin position="23"/>
        <end position="35"/>
    </location>
</feature>
<feature type="compositionally biased region" description="Acidic residues" evidence="10">
    <location>
        <begin position="121"/>
        <end position="145"/>
    </location>
</feature>
<dbReference type="RefSeq" id="XP_035683645.1">
    <property type="nucleotide sequence ID" value="XM_035827752.1"/>
</dbReference>
<feature type="compositionally biased region" description="Basic residues" evidence="10">
    <location>
        <begin position="149"/>
        <end position="158"/>
    </location>
</feature>
<reference evidence="12" key="1">
    <citation type="journal article" date="2020" name="Nat. Ecol. Evol.">
        <title>Deeply conserved synteny resolves early events in vertebrate evolution.</title>
        <authorList>
            <person name="Simakov O."/>
            <person name="Marletaz F."/>
            <person name="Yue J.X."/>
            <person name="O'Connell B."/>
            <person name="Jenkins J."/>
            <person name="Brandt A."/>
            <person name="Calef R."/>
            <person name="Tung C.H."/>
            <person name="Huang T.K."/>
            <person name="Schmutz J."/>
            <person name="Satoh N."/>
            <person name="Yu J.K."/>
            <person name="Putnam N.H."/>
            <person name="Green R.E."/>
            <person name="Rokhsar D.S."/>
        </authorList>
    </citation>
    <scope>NUCLEOTIDE SEQUENCE [LARGE SCALE GENOMIC DNA]</scope>
    <source>
        <strain evidence="12">S238N-H82</strain>
    </source>
</reference>
<dbReference type="FunFam" id="3.30.160.60:FF:000100">
    <property type="entry name" value="Zinc finger 45-like"/>
    <property type="match status" value="1"/>
</dbReference>
<dbReference type="PROSITE" id="PS00028">
    <property type="entry name" value="ZINC_FINGER_C2H2_1"/>
    <property type="match status" value="9"/>
</dbReference>
<evidence type="ECO:0000256" key="6">
    <source>
        <dbReference type="ARBA" id="ARBA00023015"/>
    </source>
</evidence>
<dbReference type="KEGG" id="bfo:118420771"/>
<dbReference type="Pfam" id="PF00096">
    <property type="entry name" value="zf-C2H2"/>
    <property type="match status" value="3"/>
</dbReference>
<dbReference type="InterPro" id="IPR013087">
    <property type="entry name" value="Znf_C2H2_type"/>
</dbReference>
<feature type="domain" description="C2H2-type" evidence="11">
    <location>
        <begin position="288"/>
        <end position="315"/>
    </location>
</feature>
<evidence type="ECO:0000313" key="13">
    <source>
        <dbReference type="RefSeq" id="XP_035683645.1"/>
    </source>
</evidence>
<feature type="region of interest" description="Disordered" evidence="10">
    <location>
        <begin position="508"/>
        <end position="532"/>
    </location>
</feature>
<feature type="domain" description="C2H2-type" evidence="11">
    <location>
        <begin position="469"/>
        <end position="496"/>
    </location>
</feature>
<feature type="domain" description="C2H2-type" evidence="11">
    <location>
        <begin position="163"/>
        <end position="186"/>
    </location>
</feature>
<keyword evidence="7" id="KW-0804">Transcription</keyword>
<evidence type="ECO:0000256" key="7">
    <source>
        <dbReference type="ARBA" id="ARBA00023163"/>
    </source>
</evidence>
<reference evidence="13" key="2">
    <citation type="submission" date="2025-08" db="UniProtKB">
        <authorList>
            <consortium name="RefSeq"/>
        </authorList>
    </citation>
    <scope>IDENTIFICATION</scope>
    <source>
        <strain evidence="13">S238N-H82</strain>
        <tissue evidence="13">Testes</tissue>
    </source>
</reference>
<feature type="domain" description="C2H2-type" evidence="11">
    <location>
        <begin position="190"/>
        <end position="219"/>
    </location>
</feature>
<feature type="domain" description="C2H2-type" evidence="11">
    <location>
        <begin position="350"/>
        <end position="378"/>
    </location>
</feature>
<dbReference type="Gene3D" id="3.30.160.60">
    <property type="entry name" value="Classic Zinc Finger"/>
    <property type="match status" value="8"/>
</dbReference>
<dbReference type="PROSITE" id="PS50157">
    <property type="entry name" value="ZINC_FINGER_C2H2_2"/>
    <property type="match status" value="10"/>
</dbReference>
<feature type="compositionally biased region" description="Basic and acidic residues" evidence="10">
    <location>
        <begin position="519"/>
        <end position="532"/>
    </location>
</feature>
<feature type="domain" description="C2H2-type" evidence="11">
    <location>
        <begin position="258"/>
        <end position="286"/>
    </location>
</feature>
<evidence type="ECO:0000256" key="8">
    <source>
        <dbReference type="ARBA" id="ARBA00023242"/>
    </source>
</evidence>
<dbReference type="PANTHER" id="PTHR24399">
    <property type="entry name" value="ZINC FINGER AND BTB DOMAIN-CONTAINING"/>
    <property type="match status" value="1"/>
</dbReference>
<feature type="region of interest" description="Disordered" evidence="10">
    <location>
        <begin position="59"/>
        <end position="162"/>
    </location>
</feature>
<evidence type="ECO:0000256" key="2">
    <source>
        <dbReference type="ARBA" id="ARBA00022723"/>
    </source>
</evidence>
<evidence type="ECO:0000256" key="4">
    <source>
        <dbReference type="ARBA" id="ARBA00022771"/>
    </source>
</evidence>
<dbReference type="GO" id="GO:0008270">
    <property type="term" value="F:zinc ion binding"/>
    <property type="evidence" value="ECO:0007669"/>
    <property type="project" value="UniProtKB-KW"/>
</dbReference>
<dbReference type="InterPro" id="IPR036236">
    <property type="entry name" value="Znf_C2H2_sf"/>
</dbReference>
<dbReference type="GeneID" id="118420771"/>
<keyword evidence="8" id="KW-0539">Nucleus</keyword>
<dbReference type="GO" id="GO:0005634">
    <property type="term" value="C:nucleus"/>
    <property type="evidence" value="ECO:0007669"/>
    <property type="project" value="UniProtKB-SubCell"/>
</dbReference>
<dbReference type="OrthoDB" id="6077919at2759"/>
<feature type="region of interest" description="Disordered" evidence="10">
    <location>
        <begin position="23"/>
        <end position="45"/>
    </location>
</feature>
<evidence type="ECO:0000313" key="12">
    <source>
        <dbReference type="Proteomes" id="UP000001554"/>
    </source>
</evidence>
<dbReference type="SMART" id="SM00355">
    <property type="entry name" value="ZnF_C2H2"/>
    <property type="match status" value="11"/>
</dbReference>
<evidence type="ECO:0000259" key="11">
    <source>
        <dbReference type="PROSITE" id="PS50157"/>
    </source>
</evidence>
<gene>
    <name evidence="13" type="primary">LOC118420771</name>
</gene>
<dbReference type="PANTHER" id="PTHR24399:SF23">
    <property type="entry name" value="C2H2-TYPE DOMAIN-CONTAINING PROTEIN"/>
    <property type="match status" value="1"/>
</dbReference>
<comment type="subcellular location">
    <subcellularLocation>
        <location evidence="1">Nucleus</location>
    </subcellularLocation>
</comment>
<dbReference type="Pfam" id="PF13894">
    <property type="entry name" value="zf-C2H2_4"/>
    <property type="match status" value="1"/>
</dbReference>
<keyword evidence="12" id="KW-1185">Reference proteome</keyword>
<keyword evidence="6" id="KW-0805">Transcription regulation</keyword>
<name>A0A9J7MYN1_BRAFL</name>
<evidence type="ECO:0000256" key="10">
    <source>
        <dbReference type="SAM" id="MobiDB-lite"/>
    </source>
</evidence>
<dbReference type="Proteomes" id="UP000001554">
    <property type="component" value="Chromosome 8"/>
</dbReference>
<keyword evidence="2" id="KW-0479">Metal-binding</keyword>
<feature type="compositionally biased region" description="Acidic residues" evidence="10">
    <location>
        <begin position="77"/>
        <end position="87"/>
    </location>
</feature>
<feature type="compositionally biased region" description="Polar residues" evidence="10">
    <location>
        <begin position="108"/>
        <end position="120"/>
    </location>
</feature>
<feature type="domain" description="C2H2-type" evidence="11">
    <location>
        <begin position="322"/>
        <end position="349"/>
    </location>
</feature>
<evidence type="ECO:0000256" key="5">
    <source>
        <dbReference type="ARBA" id="ARBA00022833"/>
    </source>
</evidence>
<feature type="domain" description="C2H2-type" evidence="11">
    <location>
        <begin position="440"/>
        <end position="467"/>
    </location>
</feature>
<evidence type="ECO:0000256" key="3">
    <source>
        <dbReference type="ARBA" id="ARBA00022737"/>
    </source>
</evidence>
<feature type="compositionally biased region" description="Polar residues" evidence="10">
    <location>
        <begin position="62"/>
        <end position="76"/>
    </location>
</feature>
<keyword evidence="5" id="KW-0862">Zinc</keyword>
<feature type="domain" description="C2H2-type" evidence="11">
    <location>
        <begin position="412"/>
        <end position="439"/>
    </location>
</feature>
<proteinExistence type="predicted"/>
<keyword evidence="3" id="KW-0677">Repeat</keyword>